<dbReference type="InterPro" id="IPR044189">
    <property type="entry name" value="XPO4/7-like"/>
</dbReference>
<evidence type="ECO:0008006" key="10">
    <source>
        <dbReference type="Google" id="ProtNLM"/>
    </source>
</evidence>
<dbReference type="OrthoDB" id="244158at2759"/>
<organism evidence="8 9">
    <name type="scientific">Tritrichomonas foetus</name>
    <dbReference type="NCBI Taxonomy" id="1144522"/>
    <lineage>
        <taxon>Eukaryota</taxon>
        <taxon>Metamonada</taxon>
        <taxon>Parabasalia</taxon>
        <taxon>Tritrichomonadida</taxon>
        <taxon>Tritrichomonadidae</taxon>
        <taxon>Tritrichomonas</taxon>
    </lineage>
</organism>
<dbReference type="PANTHER" id="PTHR12596:SF2">
    <property type="entry name" value="EXPORTIN-7 ISOFORM X1"/>
    <property type="match status" value="1"/>
</dbReference>
<dbReference type="VEuPathDB" id="TrichDB:TRFO_04087"/>
<comment type="similarity">
    <text evidence="3">Belongs to the exportin family.</text>
</comment>
<dbReference type="GO" id="GO:0005643">
    <property type="term" value="C:nuclear pore"/>
    <property type="evidence" value="ECO:0007669"/>
    <property type="project" value="TreeGrafter"/>
</dbReference>
<dbReference type="GO" id="GO:0006611">
    <property type="term" value="P:protein export from nucleus"/>
    <property type="evidence" value="ECO:0007669"/>
    <property type="project" value="TreeGrafter"/>
</dbReference>
<sequence length="1055" mass="121247">MISDQIQIQIPKISIESPRSKIFMEDAFTIFYNLIQSHYSEQNDNKSESATKLLEYSSKIEYLSFLQEFLGKCIDSQIHVVYTFSCMKQIIQLRGCLLPQNILTIHYDFLKQAILANAQRFVSFPAIIGEASQAYAITFRIIIEQFPIMSNQIFSDVQNMFSSDIVPIKIAALYIMTSIVDVFNQNLPHLNTLDSGNLKKSFQSSYLHVFINAVYPLILIDDSDILLPALNLLCQCFSFCELPNSSNISQISYPREFSQYFSTPEILARIFFLVNPSENKNDPSQIQVSHKAFQILYFMAAATCVFYEGIHKKNEFFTFFASKMIEILNNLSSFDTEESIHEICKILNIIAKQLNEHFFLKTEIAGGFLTCVAQFSEFVFISGDVSSIQFLFNFWSVIANWKLEQQFIELILNIALQVIRSYIISTLDAISNDSEKWLDILSAEIVQKGNYSIWPISEKFHNQVIDIIIEQMNLRNSTTPTNLLQLAFLVDVISSRLGRSSLHSKDEVEVNAQRMYEAVVSLITATTPALPQMFEQAPQITSVFEWSIVAFIDNYQKVYFAGQRYSQSQEEKDQNKNFRQNLINIFVARILVELNSFAIIVNVPNLDIRILDIIKQLVSKEECTTFIENTPIKAALLNQSLSIAFEGVPPEKVKQPRIHLYRLYASLIKTFQELAVFLGKFDARFQELASTNYSNQNEIFALFCDLRGMFKHYLTDQSQSKKFVKVCEWFSSSHLEDSKNIIKNNSTNPGIVNITCRLWISLFPDRLCNNKSKSSGFVNSVIDPTSGFGIILFRTSLEIVGTVLNSCENNFSKFYILFKVIRYCLTTKYANFGVMSYYGDHSFYQMCQLFFQMLNALNDGFDDVSHYPKLLNHILLTMSAIISDEKCLTELFASEDHANLNMIMKFTSKCLLVGQSDLWQDTWDVLSPLLQRSTSSPEMIQSVQLYRPHTLIILQYIISKNDAKINKLGPIVLASYIFDADFFKSLVGIIINTYDETFRQYVQEQFGLLFNQMGPPLSEPLLVEFVQNRLTKFQAAFMKYRTNFINLPELTPFFQ</sequence>
<evidence type="ECO:0000256" key="1">
    <source>
        <dbReference type="ARBA" id="ARBA00004123"/>
    </source>
</evidence>
<evidence type="ECO:0000313" key="9">
    <source>
        <dbReference type="Proteomes" id="UP000179807"/>
    </source>
</evidence>
<dbReference type="GO" id="GO:0005049">
    <property type="term" value="F:nuclear export signal receptor activity"/>
    <property type="evidence" value="ECO:0007669"/>
    <property type="project" value="InterPro"/>
</dbReference>
<gene>
    <name evidence="8" type="ORF">TRFO_04087</name>
</gene>
<dbReference type="Proteomes" id="UP000179807">
    <property type="component" value="Unassembled WGS sequence"/>
</dbReference>
<keyword evidence="7" id="KW-0539">Nucleus</keyword>
<dbReference type="AlphaFoldDB" id="A0A1J4KN50"/>
<evidence type="ECO:0000256" key="5">
    <source>
        <dbReference type="ARBA" id="ARBA00022490"/>
    </source>
</evidence>
<proteinExistence type="inferred from homology"/>
<dbReference type="GeneID" id="94826382"/>
<evidence type="ECO:0000256" key="3">
    <source>
        <dbReference type="ARBA" id="ARBA00009466"/>
    </source>
</evidence>
<keyword evidence="5" id="KW-0963">Cytoplasm</keyword>
<evidence type="ECO:0000256" key="6">
    <source>
        <dbReference type="ARBA" id="ARBA00022927"/>
    </source>
</evidence>
<accession>A0A1J4KN50</accession>
<evidence type="ECO:0000256" key="4">
    <source>
        <dbReference type="ARBA" id="ARBA00022448"/>
    </source>
</evidence>
<dbReference type="PANTHER" id="PTHR12596">
    <property type="entry name" value="EXPORTIN 4,7-RELATED"/>
    <property type="match status" value="1"/>
</dbReference>
<dbReference type="RefSeq" id="XP_068364262.1">
    <property type="nucleotide sequence ID" value="XM_068491678.1"/>
</dbReference>
<comment type="caution">
    <text evidence="8">The sequence shown here is derived from an EMBL/GenBank/DDBJ whole genome shotgun (WGS) entry which is preliminary data.</text>
</comment>
<evidence type="ECO:0000313" key="8">
    <source>
        <dbReference type="EMBL" id="OHT11126.1"/>
    </source>
</evidence>
<dbReference type="EMBL" id="MLAK01000594">
    <property type="protein sequence ID" value="OHT11126.1"/>
    <property type="molecule type" value="Genomic_DNA"/>
</dbReference>
<evidence type="ECO:0000256" key="2">
    <source>
        <dbReference type="ARBA" id="ARBA00004496"/>
    </source>
</evidence>
<name>A0A1J4KN50_9EUKA</name>
<dbReference type="GO" id="GO:0005737">
    <property type="term" value="C:cytoplasm"/>
    <property type="evidence" value="ECO:0007669"/>
    <property type="project" value="UniProtKB-SubCell"/>
</dbReference>
<evidence type="ECO:0000256" key="7">
    <source>
        <dbReference type="ARBA" id="ARBA00023242"/>
    </source>
</evidence>
<protein>
    <recommendedName>
        <fullName evidence="10">Exportin-1 C-terminal domain-containing protein</fullName>
    </recommendedName>
</protein>
<comment type="subcellular location">
    <subcellularLocation>
        <location evidence="2">Cytoplasm</location>
    </subcellularLocation>
    <subcellularLocation>
        <location evidence="1">Nucleus</location>
    </subcellularLocation>
</comment>
<reference evidence="8" key="1">
    <citation type="submission" date="2016-10" db="EMBL/GenBank/DDBJ databases">
        <authorList>
            <person name="Benchimol M."/>
            <person name="Almeida L.G."/>
            <person name="Vasconcelos A.T."/>
            <person name="Perreira-Neves A."/>
            <person name="Rosa I.A."/>
            <person name="Tasca T."/>
            <person name="Bogo M.R."/>
            <person name="de Souza W."/>
        </authorList>
    </citation>
    <scope>NUCLEOTIDE SEQUENCE [LARGE SCALE GENOMIC DNA]</scope>
    <source>
        <strain evidence="8">K</strain>
    </source>
</reference>
<keyword evidence="4" id="KW-0813">Transport</keyword>
<keyword evidence="9" id="KW-1185">Reference proteome</keyword>
<keyword evidence="6" id="KW-0653">Protein transport</keyword>